<dbReference type="InterPro" id="IPR008523">
    <property type="entry name" value="DUF805"/>
</dbReference>
<keyword evidence="1" id="KW-0472">Membrane</keyword>
<dbReference type="Proteomes" id="UP000305222">
    <property type="component" value="Unassembled WGS sequence"/>
</dbReference>
<evidence type="ECO:0000256" key="1">
    <source>
        <dbReference type="SAM" id="Phobius"/>
    </source>
</evidence>
<dbReference type="PANTHER" id="PTHR34980:SF2">
    <property type="entry name" value="INNER MEMBRANE PROTEIN YHAH-RELATED"/>
    <property type="match status" value="1"/>
</dbReference>
<feature type="transmembrane region" description="Helical" evidence="1">
    <location>
        <begin position="28"/>
        <end position="49"/>
    </location>
</feature>
<accession>A0A4U3A2I3</accession>
<reference evidence="2 3" key="1">
    <citation type="journal article" date="2019" name="Environ. Microbiol.">
        <title>An active ?-lactamase is a part of an orchestrated cell wall stress resistance network of Bacillus subtilis and related rhizosphere species.</title>
        <authorList>
            <person name="Bucher T."/>
            <person name="Keren-Paz A."/>
            <person name="Hausser J."/>
            <person name="Olender T."/>
            <person name="Cytryn E."/>
            <person name="Kolodkin-Gal I."/>
        </authorList>
    </citation>
    <scope>NUCLEOTIDE SEQUENCE [LARGE SCALE GENOMIC DNA]</scope>
    <source>
        <strain evidence="2 3">I5</strain>
    </source>
</reference>
<dbReference type="AlphaFoldDB" id="A0A4U3A2I3"/>
<keyword evidence="1" id="KW-1133">Transmembrane helix</keyword>
<name>A0A4U3A2I3_9BACI</name>
<dbReference type="GO" id="GO:0005886">
    <property type="term" value="C:plasma membrane"/>
    <property type="evidence" value="ECO:0007669"/>
    <property type="project" value="TreeGrafter"/>
</dbReference>
<evidence type="ECO:0000313" key="3">
    <source>
        <dbReference type="Proteomes" id="UP000305222"/>
    </source>
</evidence>
<dbReference type="Pfam" id="PF05656">
    <property type="entry name" value="DUF805"/>
    <property type="match status" value="1"/>
</dbReference>
<gene>
    <name evidence="2" type="ORF">FC699_33765</name>
</gene>
<evidence type="ECO:0000313" key="2">
    <source>
        <dbReference type="EMBL" id="TKI81578.1"/>
    </source>
</evidence>
<dbReference type="EMBL" id="SZON01003162">
    <property type="protein sequence ID" value="TKI81578.1"/>
    <property type="molecule type" value="Genomic_DNA"/>
</dbReference>
<protein>
    <submittedName>
        <fullName evidence="2">DUF805 domain-containing protein</fullName>
    </submittedName>
</protein>
<organism evidence="2 3">
    <name type="scientific">Bacillus wiedmannii</name>
    <dbReference type="NCBI Taxonomy" id="1890302"/>
    <lineage>
        <taxon>Bacteria</taxon>
        <taxon>Bacillati</taxon>
        <taxon>Bacillota</taxon>
        <taxon>Bacilli</taxon>
        <taxon>Bacillales</taxon>
        <taxon>Bacillaceae</taxon>
        <taxon>Bacillus</taxon>
        <taxon>Bacillus cereus group</taxon>
    </lineage>
</organism>
<comment type="caution">
    <text evidence="2">The sequence shown here is derived from an EMBL/GenBank/DDBJ whole genome shotgun (WGS) entry which is preliminary data.</text>
</comment>
<proteinExistence type="predicted"/>
<dbReference type="PANTHER" id="PTHR34980">
    <property type="entry name" value="INNER MEMBRANE PROTEIN-RELATED-RELATED"/>
    <property type="match status" value="1"/>
</dbReference>
<keyword evidence="1" id="KW-0812">Transmembrane</keyword>
<sequence length="70" mass="7692">MTLLFIAIFIVPTLAVGARRLHDSGKTGWWQLLNLVPFGGAVLLVFCIIESDEGENKYGPNPHSNLKQAI</sequence>